<sequence>MKMLYLVLFSFVLGTVSSAVAGEDYSMCYEVGRGEESCMSISVNSTSRTIYIHMGDHDDFEDVETLEDYSAGFAASRVESQEACYVRRLVTSLEQQVAYIQGHQQNAQTVDSDVRVMGVSLDDPEEEIGESLTHFCGDLPVYKLVKDESDDDGVDGATDKRSVSVSFRRCVLFCFIARCFTTTLTVPTGSSITFLWFFG</sequence>
<comment type="caution">
    <text evidence="4">The sequence shown here is derived from an EMBL/GenBank/DDBJ whole genome shotgun (WGS) entry which is preliminary data.</text>
</comment>
<dbReference type="EMBL" id="JAXCGZ010000311">
    <property type="protein sequence ID" value="KAK7086187.1"/>
    <property type="molecule type" value="Genomic_DNA"/>
</dbReference>
<dbReference type="SMART" id="SM01039">
    <property type="entry name" value="BRICHOS"/>
    <property type="match status" value="1"/>
</dbReference>
<evidence type="ECO:0000313" key="4">
    <source>
        <dbReference type="EMBL" id="KAK7086187.1"/>
    </source>
</evidence>
<proteinExistence type="predicted"/>
<feature type="signal peptide" evidence="2">
    <location>
        <begin position="1"/>
        <end position="18"/>
    </location>
</feature>
<evidence type="ECO:0000256" key="2">
    <source>
        <dbReference type="SAM" id="SignalP"/>
    </source>
</evidence>
<keyword evidence="2" id="KW-0732">Signal</keyword>
<reference evidence="4 5" key="1">
    <citation type="submission" date="2023-11" db="EMBL/GenBank/DDBJ databases">
        <title>Halocaridina rubra genome assembly.</title>
        <authorList>
            <person name="Smith C."/>
        </authorList>
    </citation>
    <scope>NUCLEOTIDE SEQUENCE [LARGE SCALE GENOMIC DNA]</scope>
    <source>
        <strain evidence="4">EP-1</strain>
        <tissue evidence="4">Whole</tissue>
    </source>
</reference>
<evidence type="ECO:0000259" key="3">
    <source>
        <dbReference type="PROSITE" id="PS50869"/>
    </source>
</evidence>
<name>A0AAN8XKL6_HALRR</name>
<dbReference type="Gene3D" id="3.30.390.150">
    <property type="match status" value="1"/>
</dbReference>
<dbReference type="Pfam" id="PF04089">
    <property type="entry name" value="BRICHOS"/>
    <property type="match status" value="1"/>
</dbReference>
<feature type="chain" id="PRO_5042934023" description="BRICHOS domain-containing protein" evidence="2">
    <location>
        <begin position="19"/>
        <end position="199"/>
    </location>
</feature>
<organism evidence="4 5">
    <name type="scientific">Halocaridina rubra</name>
    <name type="common">Hawaiian red shrimp</name>
    <dbReference type="NCBI Taxonomy" id="373956"/>
    <lineage>
        <taxon>Eukaryota</taxon>
        <taxon>Metazoa</taxon>
        <taxon>Ecdysozoa</taxon>
        <taxon>Arthropoda</taxon>
        <taxon>Crustacea</taxon>
        <taxon>Multicrustacea</taxon>
        <taxon>Malacostraca</taxon>
        <taxon>Eumalacostraca</taxon>
        <taxon>Eucarida</taxon>
        <taxon>Decapoda</taxon>
        <taxon>Pleocyemata</taxon>
        <taxon>Caridea</taxon>
        <taxon>Atyoidea</taxon>
        <taxon>Atyidae</taxon>
        <taxon>Halocaridina</taxon>
    </lineage>
</organism>
<dbReference type="AlphaFoldDB" id="A0AAN8XKL6"/>
<dbReference type="Proteomes" id="UP001381693">
    <property type="component" value="Unassembled WGS sequence"/>
</dbReference>
<feature type="domain" description="BRICHOS" evidence="3">
    <location>
        <begin position="57"/>
        <end position="144"/>
    </location>
</feature>
<protein>
    <recommendedName>
        <fullName evidence="3">BRICHOS domain-containing protein</fullName>
    </recommendedName>
</protein>
<evidence type="ECO:0000256" key="1">
    <source>
        <dbReference type="ARBA" id="ARBA00023157"/>
    </source>
</evidence>
<keyword evidence="1" id="KW-1015">Disulfide bond</keyword>
<accession>A0AAN8XKL6</accession>
<evidence type="ECO:0000313" key="5">
    <source>
        <dbReference type="Proteomes" id="UP001381693"/>
    </source>
</evidence>
<dbReference type="PANTHER" id="PTHR16483">
    <property type="entry name" value="GASTROKINE 1"/>
    <property type="match status" value="1"/>
</dbReference>
<dbReference type="PROSITE" id="PS50869">
    <property type="entry name" value="BRICHOS"/>
    <property type="match status" value="1"/>
</dbReference>
<dbReference type="InterPro" id="IPR051772">
    <property type="entry name" value="Gastrokine"/>
</dbReference>
<dbReference type="InterPro" id="IPR007084">
    <property type="entry name" value="BRICHOS_dom"/>
</dbReference>
<gene>
    <name evidence="4" type="ORF">SK128_000483</name>
</gene>
<keyword evidence="5" id="KW-1185">Reference proteome</keyword>